<dbReference type="AlphaFoldDB" id="A0A2U1L6V1"/>
<dbReference type="STRING" id="35608.A0A2U1L6V1"/>
<dbReference type="EMBL" id="PKPP01011109">
    <property type="protein sequence ID" value="PWA44755.1"/>
    <property type="molecule type" value="Genomic_DNA"/>
</dbReference>
<keyword evidence="7 8" id="KW-0472">Membrane</keyword>
<dbReference type="GO" id="GO:0048608">
    <property type="term" value="P:reproductive structure development"/>
    <property type="evidence" value="ECO:0007669"/>
    <property type="project" value="UniProtKB-ARBA"/>
</dbReference>
<protein>
    <submittedName>
        <fullName evidence="9">Oleosin family protein</fullName>
    </submittedName>
</protein>
<evidence type="ECO:0000313" key="10">
    <source>
        <dbReference type="Proteomes" id="UP000245207"/>
    </source>
</evidence>
<comment type="similarity">
    <text evidence="3">Belongs to the oleosin family.</text>
</comment>
<keyword evidence="6 8" id="KW-1133">Transmembrane helix</keyword>
<evidence type="ECO:0000313" key="9">
    <source>
        <dbReference type="EMBL" id="PWA44755.1"/>
    </source>
</evidence>
<evidence type="ECO:0000256" key="5">
    <source>
        <dbReference type="ARBA" id="ARBA00022692"/>
    </source>
</evidence>
<dbReference type="PANTHER" id="PTHR33203:SF4">
    <property type="entry name" value="F27J15.22"/>
    <property type="match status" value="1"/>
</dbReference>
<evidence type="ECO:0000256" key="4">
    <source>
        <dbReference type="ARBA" id="ARBA00022677"/>
    </source>
</evidence>
<dbReference type="Proteomes" id="UP000245207">
    <property type="component" value="Unassembled WGS sequence"/>
</dbReference>
<dbReference type="OrthoDB" id="2016943at2759"/>
<keyword evidence="5 8" id="KW-0812">Transmembrane</keyword>
<evidence type="ECO:0000256" key="8">
    <source>
        <dbReference type="SAM" id="Phobius"/>
    </source>
</evidence>
<evidence type="ECO:0000256" key="6">
    <source>
        <dbReference type="ARBA" id="ARBA00022989"/>
    </source>
</evidence>
<sequence>MATISDHHRHHQQQPPPIMQRLRHHSLNSTQLMGLTTLIISGAILLILTGITITITLLSLIFFTPIIILTSPIWVPIGTLLFVLIAGFVSVCGSGLFVVFAVTWMYKYFKGLHPVGSDRVDYARSRIADTASHVKDYAWEYGGYFQGKVKDAAPGA</sequence>
<dbReference type="InterPro" id="IPR000136">
    <property type="entry name" value="Oleosin"/>
</dbReference>
<dbReference type="GO" id="GO:0019915">
    <property type="term" value="P:lipid storage"/>
    <property type="evidence" value="ECO:0007669"/>
    <property type="project" value="TreeGrafter"/>
</dbReference>
<dbReference type="GO" id="GO:0009791">
    <property type="term" value="P:post-embryonic development"/>
    <property type="evidence" value="ECO:0007669"/>
    <property type="project" value="UniProtKB-ARBA"/>
</dbReference>
<dbReference type="Pfam" id="PF01277">
    <property type="entry name" value="Oleosin"/>
    <property type="match status" value="1"/>
</dbReference>
<gene>
    <name evidence="9" type="ORF">CTI12_AA522470</name>
</gene>
<evidence type="ECO:0000256" key="3">
    <source>
        <dbReference type="ARBA" id="ARBA00010858"/>
    </source>
</evidence>
<accession>A0A2U1L6V1</accession>
<feature type="transmembrane region" description="Helical" evidence="8">
    <location>
        <begin position="81"/>
        <end position="106"/>
    </location>
</feature>
<dbReference type="GO" id="GO:0012511">
    <property type="term" value="C:monolayer-surrounded lipid storage body"/>
    <property type="evidence" value="ECO:0007669"/>
    <property type="project" value="InterPro"/>
</dbReference>
<feature type="transmembrane region" description="Helical" evidence="8">
    <location>
        <begin position="55"/>
        <end position="75"/>
    </location>
</feature>
<keyword evidence="4" id="KW-0551">Lipid droplet</keyword>
<comment type="subcellular location">
    <subcellularLocation>
        <location evidence="2">Lipid droplet</location>
    </subcellularLocation>
    <subcellularLocation>
        <location evidence="1">Membrane</location>
        <topology evidence="1">Multi-pass membrane protein</topology>
    </subcellularLocation>
</comment>
<dbReference type="PANTHER" id="PTHR33203">
    <property type="entry name" value="OLEOSIN"/>
    <property type="match status" value="1"/>
</dbReference>
<comment type="caution">
    <text evidence="9">The sequence shown here is derived from an EMBL/GenBank/DDBJ whole genome shotgun (WGS) entry which is preliminary data.</text>
</comment>
<evidence type="ECO:0000256" key="2">
    <source>
        <dbReference type="ARBA" id="ARBA00004502"/>
    </source>
</evidence>
<organism evidence="9 10">
    <name type="scientific">Artemisia annua</name>
    <name type="common">Sweet wormwood</name>
    <dbReference type="NCBI Taxonomy" id="35608"/>
    <lineage>
        <taxon>Eukaryota</taxon>
        <taxon>Viridiplantae</taxon>
        <taxon>Streptophyta</taxon>
        <taxon>Embryophyta</taxon>
        <taxon>Tracheophyta</taxon>
        <taxon>Spermatophyta</taxon>
        <taxon>Magnoliopsida</taxon>
        <taxon>eudicotyledons</taxon>
        <taxon>Gunneridae</taxon>
        <taxon>Pentapetalae</taxon>
        <taxon>asterids</taxon>
        <taxon>campanulids</taxon>
        <taxon>Asterales</taxon>
        <taxon>Asteraceae</taxon>
        <taxon>Asteroideae</taxon>
        <taxon>Anthemideae</taxon>
        <taxon>Artemisiinae</taxon>
        <taxon>Artemisia</taxon>
    </lineage>
</organism>
<evidence type="ECO:0000256" key="1">
    <source>
        <dbReference type="ARBA" id="ARBA00004141"/>
    </source>
</evidence>
<keyword evidence="10" id="KW-1185">Reference proteome</keyword>
<dbReference type="GO" id="GO:0016020">
    <property type="term" value="C:membrane"/>
    <property type="evidence" value="ECO:0007669"/>
    <property type="project" value="UniProtKB-SubCell"/>
</dbReference>
<name>A0A2U1L6V1_ARTAN</name>
<proteinExistence type="inferred from homology"/>
<evidence type="ECO:0000256" key="7">
    <source>
        <dbReference type="ARBA" id="ARBA00023136"/>
    </source>
</evidence>
<reference evidence="9 10" key="1">
    <citation type="journal article" date="2018" name="Mol. Plant">
        <title>The genome of Artemisia annua provides insight into the evolution of Asteraceae family and artemisinin biosynthesis.</title>
        <authorList>
            <person name="Shen Q."/>
            <person name="Zhang L."/>
            <person name="Liao Z."/>
            <person name="Wang S."/>
            <person name="Yan T."/>
            <person name="Shi P."/>
            <person name="Liu M."/>
            <person name="Fu X."/>
            <person name="Pan Q."/>
            <person name="Wang Y."/>
            <person name="Lv Z."/>
            <person name="Lu X."/>
            <person name="Zhang F."/>
            <person name="Jiang W."/>
            <person name="Ma Y."/>
            <person name="Chen M."/>
            <person name="Hao X."/>
            <person name="Li L."/>
            <person name="Tang Y."/>
            <person name="Lv G."/>
            <person name="Zhou Y."/>
            <person name="Sun X."/>
            <person name="Brodelius P.E."/>
            <person name="Rose J.K.C."/>
            <person name="Tang K."/>
        </authorList>
    </citation>
    <scope>NUCLEOTIDE SEQUENCE [LARGE SCALE GENOMIC DNA]</scope>
    <source>
        <strain evidence="10">cv. Huhao1</strain>
        <tissue evidence="9">Leaf</tissue>
    </source>
</reference>